<feature type="compositionally biased region" description="Polar residues" evidence="1">
    <location>
        <begin position="171"/>
        <end position="186"/>
    </location>
</feature>
<gene>
    <name evidence="2" type="ORF">Mic7113_0893</name>
</gene>
<dbReference type="AlphaFoldDB" id="K9W983"/>
<evidence type="ECO:0000313" key="3">
    <source>
        <dbReference type="Proteomes" id="UP000010471"/>
    </source>
</evidence>
<proteinExistence type="predicted"/>
<dbReference type="eggNOG" id="COG0178">
    <property type="taxonomic scope" value="Bacteria"/>
</dbReference>
<evidence type="ECO:0008006" key="4">
    <source>
        <dbReference type="Google" id="ProtNLM"/>
    </source>
</evidence>
<protein>
    <recommendedName>
        <fullName evidence="4">DnaD domain-containing protein</fullName>
    </recommendedName>
</protein>
<dbReference type="KEGG" id="mic:Mic7113_0893"/>
<feature type="region of interest" description="Disordered" evidence="1">
    <location>
        <begin position="150"/>
        <end position="206"/>
    </location>
</feature>
<evidence type="ECO:0000313" key="2">
    <source>
        <dbReference type="EMBL" id="AFZ16793.1"/>
    </source>
</evidence>
<feature type="compositionally biased region" description="Pro residues" evidence="1">
    <location>
        <begin position="259"/>
        <end position="268"/>
    </location>
</feature>
<accession>K9W983</accession>
<reference evidence="2 3" key="1">
    <citation type="submission" date="2012-06" db="EMBL/GenBank/DDBJ databases">
        <title>Finished chromosome of genome of Microcoleus sp. PCC 7113.</title>
        <authorList>
            <consortium name="US DOE Joint Genome Institute"/>
            <person name="Gugger M."/>
            <person name="Coursin T."/>
            <person name="Rippka R."/>
            <person name="Tandeau De Marsac N."/>
            <person name="Huntemann M."/>
            <person name="Wei C.-L."/>
            <person name="Han J."/>
            <person name="Detter J.C."/>
            <person name="Han C."/>
            <person name="Tapia R."/>
            <person name="Chen A."/>
            <person name="Kyrpides N."/>
            <person name="Mavromatis K."/>
            <person name="Markowitz V."/>
            <person name="Szeto E."/>
            <person name="Ivanova N."/>
            <person name="Pagani I."/>
            <person name="Pati A."/>
            <person name="Goodwin L."/>
            <person name="Nordberg H.P."/>
            <person name="Cantor M.N."/>
            <person name="Hua S.X."/>
            <person name="Woyke T."/>
            <person name="Kerfeld C.A."/>
        </authorList>
    </citation>
    <scope>NUCLEOTIDE SEQUENCE [LARGE SCALE GENOMIC DNA]</scope>
    <source>
        <strain evidence="2 3">PCC 7113</strain>
    </source>
</reference>
<evidence type="ECO:0000256" key="1">
    <source>
        <dbReference type="SAM" id="MobiDB-lite"/>
    </source>
</evidence>
<name>K9W983_9CYAN</name>
<dbReference type="EMBL" id="CP003630">
    <property type="protein sequence ID" value="AFZ16793.1"/>
    <property type="molecule type" value="Genomic_DNA"/>
</dbReference>
<sequence>MRELLESRKLSFPATIQNLIPTIEMREPTADPALAYAVALLQHYGFELRGYTAEELVNLWLKNHSAHWIRLGVIEALYQGRYKAVSVEQILAVWARRGQPIYRFNHEFERLISRKLPQKLAAYSATRTTDLNLEPSLPLFTPSLSDTLDESVRSESIPAEPPRSANPETVAPTTMSEPEVTETSIQLEDERQEAPTPTGTRPTYEAKWSRCDMNKQPIHQFTPPPDPSDFYLKLKSVAEQQEVMPSKLKTLLSEEVESEPPPPDSAQN</sequence>
<keyword evidence="3" id="KW-1185">Reference proteome</keyword>
<organism evidence="2 3">
    <name type="scientific">Allocoleopsis franciscana PCC 7113</name>
    <dbReference type="NCBI Taxonomy" id="1173027"/>
    <lineage>
        <taxon>Bacteria</taxon>
        <taxon>Bacillati</taxon>
        <taxon>Cyanobacteriota</taxon>
        <taxon>Cyanophyceae</taxon>
        <taxon>Coleofasciculales</taxon>
        <taxon>Coleofasciculaceae</taxon>
        <taxon>Allocoleopsis</taxon>
        <taxon>Allocoleopsis franciscana</taxon>
    </lineage>
</organism>
<dbReference type="STRING" id="1173027.Mic7113_0893"/>
<dbReference type="PATRIC" id="fig|1173027.3.peg.982"/>
<dbReference type="HOGENOM" id="CLU_081798_0_0_3"/>
<feature type="region of interest" description="Disordered" evidence="1">
    <location>
        <begin position="245"/>
        <end position="268"/>
    </location>
</feature>
<dbReference type="Proteomes" id="UP000010471">
    <property type="component" value="Chromosome"/>
</dbReference>